<organism evidence="1">
    <name type="scientific">Leptospirillum sp. Group II '5-way CG'</name>
    <dbReference type="NCBI Taxonomy" id="419541"/>
    <lineage>
        <taxon>Bacteria</taxon>
        <taxon>Pseudomonadati</taxon>
        <taxon>Nitrospirota</taxon>
        <taxon>Nitrospiria</taxon>
        <taxon>Nitrospirales</taxon>
        <taxon>Nitrospiraceae</taxon>
        <taxon>Leptospirillum</taxon>
    </lineage>
</organism>
<dbReference type="AlphaFoldDB" id="B6ALF6"/>
<proteinExistence type="predicted"/>
<dbReference type="EMBL" id="DS995259">
    <property type="protein sequence ID" value="EDZ40410.1"/>
    <property type="molecule type" value="Genomic_DNA"/>
</dbReference>
<accession>B6ALF6</accession>
<gene>
    <name evidence="1" type="ORF">CGL2_11346189</name>
</gene>
<evidence type="ECO:0000313" key="1">
    <source>
        <dbReference type="EMBL" id="EDZ40410.1"/>
    </source>
</evidence>
<sequence>MAKNGTNLDLALPELKRQLVVFWVINTQRDSIELLKDFRASVTAGIVHVVRNLFFGSPSSFGLFEQSKIKKEIESAGGRTLNFPDLAKRVADDLYTKRLSITRAAAELPIGNRVELLRWRQLAHAMFREAGL</sequence>
<protein>
    <submittedName>
        <fullName evidence="1">Mobilization protein, MobD</fullName>
    </submittedName>
</protein>
<reference evidence="1" key="2">
    <citation type="journal article" date="2008" name="PLoS Biol.">
        <title>Population genomic analysis of strain variation in Leptospirillum group II bacteria involved in acid mine drainage formation.</title>
        <authorList>
            <person name="Simmons S.L."/>
            <person name="Dibartolo G."/>
            <person name="Denef V.J."/>
            <person name="Goltsman D.S."/>
            <person name="Thelen M.P."/>
            <person name="Banfield J.F."/>
        </authorList>
    </citation>
    <scope>NUCLEOTIDE SEQUENCE [LARGE SCALE GENOMIC DNA]</scope>
</reference>
<reference evidence="1" key="1">
    <citation type="journal article" date="2004" name="Nature">
        <title>Community structure and metabolism through reconstruction of microbial genomes from the environment.</title>
        <authorList>
            <person name="Tyson G.W."/>
            <person name="Chapman J."/>
            <person name="Hugenholtz P."/>
            <person name="Allen E.E."/>
            <person name="Ram R.J."/>
            <person name="Richardson P.M."/>
            <person name="Solovyev V.V."/>
            <person name="Rubin E.M."/>
            <person name="Rokhsar D.S."/>
            <person name="Banfield J.F."/>
        </authorList>
    </citation>
    <scope>NUCLEOTIDE SEQUENCE [LARGE SCALE GENOMIC DNA]</scope>
</reference>
<name>B6ALF6_9BACT</name>